<dbReference type="InterPro" id="IPR011605">
    <property type="entry name" value="NusB_fam"/>
</dbReference>
<keyword evidence="3 6" id="KW-0694">RNA-binding</keyword>
<dbReference type="GO" id="GO:0005829">
    <property type="term" value="C:cytosol"/>
    <property type="evidence" value="ECO:0007669"/>
    <property type="project" value="TreeGrafter"/>
</dbReference>
<dbReference type="HAMAP" id="MF_00073">
    <property type="entry name" value="NusB"/>
    <property type="match status" value="1"/>
</dbReference>
<dbReference type="Gene3D" id="1.10.940.10">
    <property type="entry name" value="NusB-like"/>
    <property type="match status" value="1"/>
</dbReference>
<dbReference type="PANTHER" id="PTHR11078:SF3">
    <property type="entry name" value="ANTITERMINATION NUSB DOMAIN-CONTAINING PROTEIN"/>
    <property type="match status" value="1"/>
</dbReference>
<keyword evidence="4 6" id="KW-0805">Transcription regulation</keyword>
<keyword evidence="5 6" id="KW-0804">Transcription</keyword>
<comment type="similarity">
    <text evidence="1 6">Belongs to the NusB family.</text>
</comment>
<reference evidence="9" key="1">
    <citation type="submission" date="2020-02" db="EMBL/GenBank/DDBJ databases">
        <authorList>
            <person name="Meier V. D."/>
        </authorList>
    </citation>
    <scope>NUCLEOTIDE SEQUENCE</scope>
    <source>
        <strain evidence="9">AVDCRST_MAG73</strain>
    </source>
</reference>
<dbReference type="GO" id="GO:0031564">
    <property type="term" value="P:transcription antitermination"/>
    <property type="evidence" value="ECO:0007669"/>
    <property type="project" value="UniProtKB-KW"/>
</dbReference>
<evidence type="ECO:0000256" key="1">
    <source>
        <dbReference type="ARBA" id="ARBA00005952"/>
    </source>
</evidence>
<dbReference type="EMBL" id="CADCWE010000100">
    <property type="protein sequence ID" value="CAA9538379.1"/>
    <property type="molecule type" value="Genomic_DNA"/>
</dbReference>
<dbReference type="InterPro" id="IPR006027">
    <property type="entry name" value="NusB_RsmB_TIM44"/>
</dbReference>
<sequence length="228" mass="23819">MRDETGTDPSNDVWGIGGAQGAAPKPPRSEPAASEAMPPTDAQARQGPPVEAPRPIGVGRHQARVAAVQMLFEVDATDHPIEEVLDREEIADEELPPPVSAQAARLVRGVLAAQAEIDPRIFAAAPAFPVSQLPAVDRAVLRLAIHELLNAPEVPVKTAINEAVEIAKRFGGDSSGRFVNGVLGTIASSLDSARRPPQPAPPRPKGKGRGKGQGNRKTGTKPAKAPPS</sequence>
<dbReference type="NCBIfam" id="TIGR01951">
    <property type="entry name" value="nusB"/>
    <property type="match status" value="1"/>
</dbReference>
<evidence type="ECO:0000256" key="2">
    <source>
        <dbReference type="ARBA" id="ARBA00022814"/>
    </source>
</evidence>
<evidence type="ECO:0000313" key="9">
    <source>
        <dbReference type="EMBL" id="CAA9538379.1"/>
    </source>
</evidence>
<organism evidence="9">
    <name type="scientific">uncultured Thermomicrobiales bacterium</name>
    <dbReference type="NCBI Taxonomy" id="1645740"/>
    <lineage>
        <taxon>Bacteria</taxon>
        <taxon>Pseudomonadati</taxon>
        <taxon>Thermomicrobiota</taxon>
        <taxon>Thermomicrobia</taxon>
        <taxon>Thermomicrobiales</taxon>
        <taxon>environmental samples</taxon>
    </lineage>
</organism>
<dbReference type="SUPFAM" id="SSF48013">
    <property type="entry name" value="NusB-like"/>
    <property type="match status" value="1"/>
</dbReference>
<evidence type="ECO:0000256" key="7">
    <source>
        <dbReference type="SAM" id="MobiDB-lite"/>
    </source>
</evidence>
<dbReference type="PANTHER" id="PTHR11078">
    <property type="entry name" value="N UTILIZATION SUBSTANCE PROTEIN B-RELATED"/>
    <property type="match status" value="1"/>
</dbReference>
<dbReference type="InterPro" id="IPR035926">
    <property type="entry name" value="NusB-like_sf"/>
</dbReference>
<gene>
    <name evidence="6" type="primary">nusB</name>
    <name evidence="9" type="ORF">AVDCRST_MAG73-1652</name>
</gene>
<feature type="domain" description="NusB/RsmB/TIM44" evidence="8">
    <location>
        <begin position="61"/>
        <end position="187"/>
    </location>
</feature>
<dbReference type="GO" id="GO:0006353">
    <property type="term" value="P:DNA-templated transcription termination"/>
    <property type="evidence" value="ECO:0007669"/>
    <property type="project" value="UniProtKB-UniRule"/>
</dbReference>
<keyword evidence="2 6" id="KW-0889">Transcription antitermination</keyword>
<dbReference type="AlphaFoldDB" id="A0A6J4U3H0"/>
<evidence type="ECO:0000256" key="6">
    <source>
        <dbReference type="HAMAP-Rule" id="MF_00073"/>
    </source>
</evidence>
<dbReference type="Pfam" id="PF01029">
    <property type="entry name" value="NusB"/>
    <property type="match status" value="1"/>
</dbReference>
<protein>
    <recommendedName>
        <fullName evidence="6">Transcription antitermination protein NusB</fullName>
    </recommendedName>
    <alternativeName>
        <fullName evidence="6">Antitermination factor NusB</fullName>
    </alternativeName>
</protein>
<feature type="region of interest" description="Disordered" evidence="7">
    <location>
        <begin position="189"/>
        <end position="228"/>
    </location>
</feature>
<accession>A0A6J4U3H0</accession>
<proteinExistence type="inferred from homology"/>
<evidence type="ECO:0000256" key="3">
    <source>
        <dbReference type="ARBA" id="ARBA00022884"/>
    </source>
</evidence>
<dbReference type="GO" id="GO:0003723">
    <property type="term" value="F:RNA binding"/>
    <property type="evidence" value="ECO:0007669"/>
    <property type="project" value="UniProtKB-UniRule"/>
</dbReference>
<evidence type="ECO:0000256" key="5">
    <source>
        <dbReference type="ARBA" id="ARBA00023163"/>
    </source>
</evidence>
<feature type="region of interest" description="Disordered" evidence="7">
    <location>
        <begin position="1"/>
        <end position="56"/>
    </location>
</feature>
<evidence type="ECO:0000259" key="8">
    <source>
        <dbReference type="Pfam" id="PF01029"/>
    </source>
</evidence>
<name>A0A6J4U3H0_9BACT</name>
<comment type="function">
    <text evidence="6">Involved in transcription antitermination. Required for transcription of ribosomal RNA (rRNA) genes. Binds specifically to the boxA antiterminator sequence of the ribosomal RNA (rrn) operons.</text>
</comment>
<evidence type="ECO:0000256" key="4">
    <source>
        <dbReference type="ARBA" id="ARBA00023015"/>
    </source>
</evidence>